<dbReference type="Proteomes" id="UP001292079">
    <property type="component" value="Unassembled WGS sequence"/>
</dbReference>
<keyword evidence="1" id="KW-0472">Membrane</keyword>
<dbReference type="AlphaFoldDB" id="A0AAE1Z9V8"/>
<feature type="transmembrane region" description="Helical" evidence="1">
    <location>
        <begin position="71"/>
        <end position="89"/>
    </location>
</feature>
<gene>
    <name evidence="2" type="ORF">MN116_007369</name>
</gene>
<name>A0AAE1Z9V8_SCHME</name>
<accession>A0AAE1Z9V8</accession>
<comment type="caution">
    <text evidence="2">The sequence shown here is derived from an EMBL/GenBank/DDBJ whole genome shotgun (WGS) entry which is preliminary data.</text>
</comment>
<reference evidence="2" key="1">
    <citation type="submission" date="2022-04" db="EMBL/GenBank/DDBJ databases">
        <authorList>
            <person name="Xu L."/>
            <person name="Lv Z."/>
        </authorList>
    </citation>
    <scope>NUCLEOTIDE SEQUENCE</scope>
    <source>
        <strain evidence="2">LV_2022a</strain>
    </source>
</reference>
<feature type="transmembrane region" description="Helical" evidence="1">
    <location>
        <begin position="7"/>
        <end position="26"/>
    </location>
</feature>
<organism evidence="2 3">
    <name type="scientific">Schistosoma mekongi</name>
    <name type="common">Parasitic worm</name>
    <dbReference type="NCBI Taxonomy" id="38744"/>
    <lineage>
        <taxon>Eukaryota</taxon>
        <taxon>Metazoa</taxon>
        <taxon>Spiralia</taxon>
        <taxon>Lophotrochozoa</taxon>
        <taxon>Platyhelminthes</taxon>
        <taxon>Trematoda</taxon>
        <taxon>Digenea</taxon>
        <taxon>Strigeidida</taxon>
        <taxon>Schistosomatoidea</taxon>
        <taxon>Schistosomatidae</taxon>
        <taxon>Schistosoma</taxon>
    </lineage>
</organism>
<proteinExistence type="predicted"/>
<keyword evidence="3" id="KW-1185">Reference proteome</keyword>
<evidence type="ECO:0000256" key="1">
    <source>
        <dbReference type="SAM" id="Phobius"/>
    </source>
</evidence>
<dbReference type="EMBL" id="JALJAT010000005">
    <property type="protein sequence ID" value="KAK4469860.1"/>
    <property type="molecule type" value="Genomic_DNA"/>
</dbReference>
<sequence length="112" mass="12798">MPRICTLNYFLLCSGVTTTIVLIFLTRSSNLDEKFLPYSKRFNSSTCSKKDGKVTCAESTYTNSFDSFRRLMIFKCSLIILGLCSFAIIRQRHKRLDTNLIQKVNLQIAADV</sequence>
<reference evidence="2" key="2">
    <citation type="journal article" date="2023" name="Infect Dis Poverty">
        <title>Chromosome-scale genome of the human blood fluke Schistosoma mekongi and its implications for public health.</title>
        <authorList>
            <person name="Zhou M."/>
            <person name="Xu L."/>
            <person name="Xu D."/>
            <person name="Chen W."/>
            <person name="Khan J."/>
            <person name="Hu Y."/>
            <person name="Huang H."/>
            <person name="Wei H."/>
            <person name="Zhang Y."/>
            <person name="Chusongsang P."/>
            <person name="Tanasarnprasert K."/>
            <person name="Hu X."/>
            <person name="Limpanont Y."/>
            <person name="Lv Z."/>
        </authorList>
    </citation>
    <scope>NUCLEOTIDE SEQUENCE</scope>
    <source>
        <strain evidence="2">LV_2022a</strain>
    </source>
</reference>
<evidence type="ECO:0000313" key="3">
    <source>
        <dbReference type="Proteomes" id="UP001292079"/>
    </source>
</evidence>
<protein>
    <submittedName>
        <fullName evidence="2">Uncharacterized protein</fullName>
    </submittedName>
</protein>
<keyword evidence="1" id="KW-0812">Transmembrane</keyword>
<keyword evidence="1" id="KW-1133">Transmembrane helix</keyword>
<evidence type="ECO:0000313" key="2">
    <source>
        <dbReference type="EMBL" id="KAK4469860.1"/>
    </source>
</evidence>